<feature type="domain" description="K Homology" evidence="5">
    <location>
        <begin position="878"/>
        <end position="951"/>
    </location>
</feature>
<feature type="domain" description="K Homology" evidence="5">
    <location>
        <begin position="955"/>
        <end position="1031"/>
    </location>
</feature>
<dbReference type="CDD" id="cd22408">
    <property type="entry name" value="KH-I_Vigilin_rpt4"/>
    <property type="match status" value="1"/>
</dbReference>
<dbReference type="GO" id="GO:0005737">
    <property type="term" value="C:cytoplasm"/>
    <property type="evidence" value="ECO:0007669"/>
    <property type="project" value="TreeGrafter"/>
</dbReference>
<dbReference type="Pfam" id="PF00013">
    <property type="entry name" value="KH_1"/>
    <property type="match status" value="8"/>
</dbReference>
<dbReference type="Pfam" id="PF22952">
    <property type="entry name" value="KH_11"/>
    <property type="match status" value="1"/>
</dbReference>
<dbReference type="InterPro" id="IPR004087">
    <property type="entry name" value="KH_dom"/>
</dbReference>
<organism evidence="6 7">
    <name type="scientific">Penicillium alfredii</name>
    <dbReference type="NCBI Taxonomy" id="1506179"/>
    <lineage>
        <taxon>Eukaryota</taxon>
        <taxon>Fungi</taxon>
        <taxon>Dikarya</taxon>
        <taxon>Ascomycota</taxon>
        <taxon>Pezizomycotina</taxon>
        <taxon>Eurotiomycetes</taxon>
        <taxon>Eurotiomycetidae</taxon>
        <taxon>Eurotiales</taxon>
        <taxon>Aspergillaceae</taxon>
        <taxon>Penicillium</taxon>
    </lineage>
</organism>
<feature type="compositionally biased region" description="Basic and acidic residues" evidence="4">
    <location>
        <begin position="22"/>
        <end position="33"/>
    </location>
</feature>
<proteinExistence type="predicted"/>
<dbReference type="EMBL" id="JAPMSZ010000004">
    <property type="protein sequence ID" value="KAJ5105417.1"/>
    <property type="molecule type" value="Genomic_DNA"/>
</dbReference>
<keyword evidence="1" id="KW-0677">Repeat</keyword>
<sequence length="1300" mass="140502">MAAEASTSANRGQSLAAMLEAQHSHDEAHKATVEDVVDEEDLKHPPPSSLPKTEPTPAAASAPGPPTPAATATPAPAPKPAPKKSPAFDVRSEELFPALGSGPKPAAPAAATWGAKKPSAAAAVTNGLAPQPMDVPRVMTLPGKHMEQLRLAPSQMLPRGQLKKPLRDILRDISRRSKANVDMRGGPGGSIIFEGKGSVDAVRQALKEVAQQVGSKQSVRVPIPTSARPHIIGRQGAVVQDIQTRTNARVQVPRAEENAAADDDDSDTIDVLIEGDAVAAEMARREIEAIVKERGANMSLRLKTIPPEFFPFIAGAHDANLRGIEERTKAQVHVPRYDTWSTQPPPQEAHPGQVQFVPVSDKHILISGERAAAQEARAEIERVAAELQRQLTLRQLAISRGQHQFILGNEADALHQFLAQTGCAIVLPPSSDDSEFLTITGPLSQIETGINHAMDLATSMQMASIDLSRQHPGAPAGPHAHARALTQYLRRRQIIQDLESTYDARIAIPPSAEGPVTWEVYSRDGKNTIRARSDIMNLIQAHPPSRLRHVPVDPYFHSYLRSRGAGTLQDDYGVHLLVPDDVNSPDVVLVYEGPSATASRFEVPRQRPSPAEVSAFEKALQEAQQYLLGVLGDQQNIVAKSVSVPSKYQEKARKFIIREQDAKGEDTIPVRAIVGDAKGSQSEIALRGPTGLVADLVSKIDSFVVEQEKDDLERGYTNTFDFPQKYANFLIGKRGENINKLREEFDVDIKVENGKVEVKGPKAKADAARMRIINLGKKLEDETTHILKVPAQYHRELIGQRGNQVNRLQDRYSVRVQFPRVTVAGDDQSVGDTGSDAGGVRPSRPQQAADEVLVKGPSKGADSARDELLSLLQWVIDHSNSATISVAQSQVASLIGQRGREMDKLRADTGAQIDVPSANDAPDASGRVQIRVKGTKQQVNEAKKILQQRTTEFDATVTKSIDVDKKYHKALIGGGGANIRKIVVDAGGPNDGSAARMVRFPRPESTESTIRLEGNGKIVESIIAAIQEFVKEREDQVMETIDVPTAQHRLLIGRGGETRRGIESQFNVTLDIPKQGSGRTDVKLKGPSNAVQGAKEHVQSMLKEQHAETVNVPRHLHHVVADNGAFFRRLRNDHQVTVDHAGQNVPSNLAAKQTRSAANGSSALPLITDDPSEATDAHSWKVIDNSSSAAPDATPFPWVLTGSPESVAKARAAIEKSIASASQQSATGYLILPDPKTYRYVVGQGGSQINAIRKKTGCRINVPKDQARGEAIEVRGSSAGLEEAKEMILEAVRNGLSGAR</sequence>
<feature type="region of interest" description="Disordered" evidence="4">
    <location>
        <begin position="824"/>
        <end position="849"/>
    </location>
</feature>
<feature type="coiled-coil region" evidence="3">
    <location>
        <begin position="366"/>
        <end position="393"/>
    </location>
</feature>
<evidence type="ECO:0000313" key="6">
    <source>
        <dbReference type="EMBL" id="KAJ5105417.1"/>
    </source>
</evidence>
<dbReference type="InterPro" id="IPR004088">
    <property type="entry name" value="KH_dom_type_1"/>
</dbReference>
<feature type="compositionally biased region" description="Low complexity" evidence="4">
    <location>
        <begin position="51"/>
        <end position="62"/>
    </location>
</feature>
<evidence type="ECO:0000313" key="7">
    <source>
        <dbReference type="Proteomes" id="UP001141434"/>
    </source>
</evidence>
<dbReference type="PANTHER" id="PTHR10627">
    <property type="entry name" value="SCP160"/>
    <property type="match status" value="1"/>
</dbReference>
<dbReference type="GeneID" id="81392514"/>
<keyword evidence="3" id="KW-0175">Coiled coil</keyword>
<feature type="region of interest" description="Disordered" evidence="4">
    <location>
        <begin position="1"/>
        <end position="86"/>
    </location>
</feature>
<evidence type="ECO:0000256" key="1">
    <source>
        <dbReference type="ARBA" id="ARBA00022737"/>
    </source>
</evidence>
<dbReference type="RefSeq" id="XP_056514413.1">
    <property type="nucleotide sequence ID" value="XM_056653346.1"/>
</dbReference>
<accession>A0A9W9FSA6</accession>
<keyword evidence="2" id="KW-0694">RNA-binding</keyword>
<feature type="domain" description="K Homology" evidence="5">
    <location>
        <begin position="1224"/>
        <end position="1293"/>
    </location>
</feature>
<gene>
    <name evidence="6" type="ORF">NUU61_002764</name>
</gene>
<dbReference type="InterPro" id="IPR054548">
    <property type="entry name" value="SCP160-like_KH"/>
</dbReference>
<feature type="domain" description="K Homology" evidence="5">
    <location>
        <begin position="1035"/>
        <end position="1103"/>
    </location>
</feature>
<feature type="domain" description="K Homology" evidence="5">
    <location>
        <begin position="1104"/>
        <end position="1219"/>
    </location>
</feature>
<evidence type="ECO:0000259" key="5">
    <source>
        <dbReference type="SMART" id="SM00322"/>
    </source>
</evidence>
<evidence type="ECO:0000256" key="2">
    <source>
        <dbReference type="PROSITE-ProRule" id="PRU00117"/>
    </source>
</evidence>
<dbReference type="CDD" id="cd00105">
    <property type="entry name" value="KH-I"/>
    <property type="match status" value="2"/>
</dbReference>
<evidence type="ECO:0000256" key="4">
    <source>
        <dbReference type="SAM" id="MobiDB-lite"/>
    </source>
</evidence>
<dbReference type="OrthoDB" id="10027144at2759"/>
<comment type="caution">
    <text evidence="6">The sequence shown here is derived from an EMBL/GenBank/DDBJ whole genome shotgun (WGS) entry which is preliminary data.</text>
</comment>
<dbReference type="Gene3D" id="3.30.1370.10">
    <property type="entry name" value="K Homology domain, type 1"/>
    <property type="match status" value="8"/>
</dbReference>
<feature type="domain" description="K Homology" evidence="5">
    <location>
        <begin position="215"/>
        <end position="292"/>
    </location>
</feature>
<feature type="domain" description="K Homology" evidence="5">
    <location>
        <begin position="390"/>
        <end position="458"/>
    </location>
</feature>
<dbReference type="SUPFAM" id="SSF54791">
    <property type="entry name" value="Eukaryotic type KH-domain (KH-domain type I)"/>
    <property type="match status" value="8"/>
</dbReference>
<feature type="compositionally biased region" description="Polar residues" evidence="4">
    <location>
        <begin position="1"/>
        <end position="13"/>
    </location>
</feature>
<dbReference type="GO" id="GO:0003729">
    <property type="term" value="F:mRNA binding"/>
    <property type="evidence" value="ECO:0007669"/>
    <property type="project" value="TreeGrafter"/>
</dbReference>
<reference evidence="6" key="2">
    <citation type="journal article" date="2023" name="IMA Fungus">
        <title>Comparative genomic study of the Penicillium genus elucidates a diverse pangenome and 15 lateral gene transfer events.</title>
        <authorList>
            <person name="Petersen C."/>
            <person name="Sorensen T."/>
            <person name="Nielsen M.R."/>
            <person name="Sondergaard T.E."/>
            <person name="Sorensen J.L."/>
            <person name="Fitzpatrick D.A."/>
            <person name="Frisvad J.C."/>
            <person name="Nielsen K.L."/>
        </authorList>
    </citation>
    <scope>NUCLEOTIDE SEQUENCE</scope>
    <source>
        <strain evidence="6">IBT 34128</strain>
    </source>
</reference>
<protein>
    <submittedName>
        <fullName evidence="6">K Homology domain type 1</fullName>
    </submittedName>
</protein>
<feature type="domain" description="K Homology" evidence="5">
    <location>
        <begin position="714"/>
        <end position="777"/>
    </location>
</feature>
<dbReference type="CDD" id="cd22449">
    <property type="entry name" value="KH-I_ScSCP160_rpt4"/>
    <property type="match status" value="1"/>
</dbReference>
<evidence type="ECO:0000256" key="3">
    <source>
        <dbReference type="SAM" id="Coils"/>
    </source>
</evidence>
<feature type="domain" description="K Homology" evidence="5">
    <location>
        <begin position="781"/>
        <end position="873"/>
    </location>
</feature>
<dbReference type="PANTHER" id="PTHR10627:SF31">
    <property type="entry name" value="DODECA-SATELLITE-BINDING PROTEIN 1, ISOFORM A"/>
    <property type="match status" value="1"/>
</dbReference>
<dbReference type="CDD" id="cd22448">
    <property type="entry name" value="KH-I_ScSCP160_rpt3"/>
    <property type="match status" value="1"/>
</dbReference>
<name>A0A9W9FSA6_9EURO</name>
<dbReference type="SMART" id="SM00322">
    <property type="entry name" value="KH"/>
    <property type="match status" value="10"/>
</dbReference>
<keyword evidence="7" id="KW-1185">Reference proteome</keyword>
<dbReference type="InterPro" id="IPR036612">
    <property type="entry name" value="KH_dom_type_1_sf"/>
</dbReference>
<reference evidence="6" key="1">
    <citation type="submission" date="2022-11" db="EMBL/GenBank/DDBJ databases">
        <authorList>
            <person name="Petersen C."/>
        </authorList>
    </citation>
    <scope>NUCLEOTIDE SEQUENCE</scope>
    <source>
        <strain evidence="6">IBT 34128</strain>
    </source>
</reference>
<dbReference type="PROSITE" id="PS50084">
    <property type="entry name" value="KH_TYPE_1"/>
    <property type="match status" value="9"/>
</dbReference>
<dbReference type="Proteomes" id="UP001141434">
    <property type="component" value="Unassembled WGS sequence"/>
</dbReference>
<feature type="domain" description="K Homology" evidence="5">
    <location>
        <begin position="296"/>
        <end position="385"/>
    </location>
</feature>